<feature type="coiled-coil region" evidence="1">
    <location>
        <begin position="294"/>
        <end position="336"/>
    </location>
</feature>
<dbReference type="EMBL" id="JALJEJ010000017">
    <property type="protein sequence ID" value="MCJ8212039.1"/>
    <property type="molecule type" value="Genomic_DNA"/>
</dbReference>
<protein>
    <submittedName>
        <fullName evidence="3">Uncharacterized protein</fullName>
    </submittedName>
</protein>
<dbReference type="Proteomes" id="UP001139450">
    <property type="component" value="Unassembled WGS sequence"/>
</dbReference>
<feature type="chain" id="PRO_5040845166" evidence="2">
    <location>
        <begin position="20"/>
        <end position="338"/>
    </location>
</feature>
<keyword evidence="4" id="KW-1185">Reference proteome</keyword>
<organism evidence="3 4">
    <name type="scientific">Mucilaginibacter straminoryzae</name>
    <dbReference type="NCBI Taxonomy" id="2932774"/>
    <lineage>
        <taxon>Bacteria</taxon>
        <taxon>Pseudomonadati</taxon>
        <taxon>Bacteroidota</taxon>
        <taxon>Sphingobacteriia</taxon>
        <taxon>Sphingobacteriales</taxon>
        <taxon>Sphingobacteriaceae</taxon>
        <taxon>Mucilaginibacter</taxon>
    </lineage>
</organism>
<accession>A0A9X2BAM3</accession>
<evidence type="ECO:0000256" key="1">
    <source>
        <dbReference type="SAM" id="Coils"/>
    </source>
</evidence>
<sequence length="338" mass="37537">MKKYLLIAPLLLLFKVSIAQSFFSTQTYANAPQGVGANSIFGWGENFDRTIDVRPNPHPWMGTMMINYHTGLTLSAHSVYGGIRFYNQGYPNPYDSSTGAKMVMSITNGKVGIGTTDPDYALTVNGNFKVTNENNFLFYNGFADIYFKYSGRGSGGRAMVHGDGNMLVLNFGGDFTGGTRLGTNAYFTEDNNGTSYVYSGKFGIGTADTKGYKLAVNGSAIATSVTVKNFDQWPDYVFKPSYKLPSLSSISTYISQNRHLPDMPSESEVKAKGIDLGEMVKLQTKKIEELTLYLIEKDKEVKAQQVQIEKLQRQINQNQQSQINELRKQLLLLKSKVK</sequence>
<proteinExistence type="predicted"/>
<gene>
    <name evidence="3" type="ORF">MUY27_20145</name>
</gene>
<keyword evidence="1" id="KW-0175">Coiled coil</keyword>
<dbReference type="AlphaFoldDB" id="A0A9X2BAM3"/>
<evidence type="ECO:0000313" key="3">
    <source>
        <dbReference type="EMBL" id="MCJ8212039.1"/>
    </source>
</evidence>
<evidence type="ECO:0000256" key="2">
    <source>
        <dbReference type="SAM" id="SignalP"/>
    </source>
</evidence>
<comment type="caution">
    <text evidence="3">The sequence shown here is derived from an EMBL/GenBank/DDBJ whole genome shotgun (WGS) entry which is preliminary data.</text>
</comment>
<feature type="signal peptide" evidence="2">
    <location>
        <begin position="1"/>
        <end position="19"/>
    </location>
</feature>
<name>A0A9X2BAM3_9SPHI</name>
<keyword evidence="2" id="KW-0732">Signal</keyword>
<evidence type="ECO:0000313" key="4">
    <source>
        <dbReference type="Proteomes" id="UP001139450"/>
    </source>
</evidence>
<reference evidence="3" key="1">
    <citation type="submission" date="2022-04" db="EMBL/GenBank/DDBJ databases">
        <title>Mucilaginibacter sp. RS28 isolated from freshwater.</title>
        <authorList>
            <person name="Ko S.-R."/>
        </authorList>
    </citation>
    <scope>NUCLEOTIDE SEQUENCE</scope>
    <source>
        <strain evidence="3">RS28</strain>
    </source>
</reference>
<dbReference type="RefSeq" id="WP_245133237.1">
    <property type="nucleotide sequence ID" value="NZ_JALJEJ010000017.1"/>
</dbReference>